<evidence type="ECO:0000313" key="2">
    <source>
        <dbReference type="EMBL" id="RWR17279.1"/>
    </source>
</evidence>
<comment type="caution">
    <text evidence="2">The sequence shown here is derived from an EMBL/GenBank/DDBJ whole genome shotgun (WGS) entry which is preliminary data.</text>
</comment>
<dbReference type="Pfam" id="PF13738">
    <property type="entry name" value="Pyr_redox_3"/>
    <property type="match status" value="1"/>
</dbReference>
<dbReference type="RefSeq" id="WP_128218348.1">
    <property type="nucleotide sequence ID" value="NZ_RBZY01000042.1"/>
</dbReference>
<dbReference type="SUPFAM" id="SSF51905">
    <property type="entry name" value="FAD/NAD(P)-binding domain"/>
    <property type="match status" value="1"/>
</dbReference>
<sequence>MIPVELRAGDHYPAVIVGGGQAGLSVSWHLVQAGVDHVVIERESAANEWRDGRWDNFTLVTPNWHCRLPGYAYDGPDPDGFMTRDEVYAWVRGYADTFDAPLAEGVAVHRVDRRDNGVFVVQTSAGEITADAVISATGGYHRPITPGWAADLPERIVQMHSHHYRHAGQLPGTVLVVGTGQSGTQIAEDLHLEGRQVHLAVGRAPRVARFYRGRDCMTWLADMGVYDIPVGAQAAAKRAATNHYVTGRDGGRDIDLRAFAAQGMGLRGRATGIADGALVFDDTLTANLDHADAVAESIKNDIDAYIAREGIDAPTEERYRPAWAPDGGPTTLDLDDVDAVVWAIGFRADWSWLGDLDVLDANGHPLHDRGLTAVPGFSFVGLPWLHTWGSGRFHAIARDAEHVAAAVVAASRGVLAVR</sequence>
<dbReference type="NCBIfam" id="TIGR04046">
    <property type="entry name" value="MSMEG_0569_nitr"/>
    <property type="match status" value="1"/>
</dbReference>
<accession>A0A443JA31</accession>
<evidence type="ECO:0000313" key="3">
    <source>
        <dbReference type="Proteomes" id="UP000285970"/>
    </source>
</evidence>
<dbReference type="GO" id="GO:0004497">
    <property type="term" value="F:monooxygenase activity"/>
    <property type="evidence" value="ECO:0007669"/>
    <property type="project" value="TreeGrafter"/>
</dbReference>
<dbReference type="PANTHER" id="PTHR43539:SF78">
    <property type="entry name" value="FLAVIN-CONTAINING MONOOXYGENASE"/>
    <property type="match status" value="1"/>
</dbReference>
<dbReference type="InterPro" id="IPR036188">
    <property type="entry name" value="FAD/NAD-bd_sf"/>
</dbReference>
<keyword evidence="1" id="KW-0560">Oxidoreductase</keyword>
<proteinExistence type="predicted"/>
<name>A0A443JA31_9MICO</name>
<dbReference type="InterPro" id="IPR024000">
    <property type="entry name" value="CHP04046_FMN-dependent"/>
</dbReference>
<evidence type="ECO:0000256" key="1">
    <source>
        <dbReference type="ARBA" id="ARBA00023002"/>
    </source>
</evidence>
<dbReference type="PRINTS" id="PR00411">
    <property type="entry name" value="PNDRDTASEI"/>
</dbReference>
<dbReference type="GO" id="GO:0050660">
    <property type="term" value="F:flavin adenine dinucleotide binding"/>
    <property type="evidence" value="ECO:0007669"/>
    <property type="project" value="TreeGrafter"/>
</dbReference>
<dbReference type="Proteomes" id="UP000285970">
    <property type="component" value="Unassembled WGS sequence"/>
</dbReference>
<reference evidence="2 3" key="1">
    <citation type="journal article" date="2018" name="Front. Microbiol.">
        <title>Novel Insights Into Bacterial Dimethylsulfoniopropionate Catabolism in the East China Sea.</title>
        <authorList>
            <person name="Liu J."/>
            <person name="Liu J."/>
            <person name="Zhang S.H."/>
            <person name="Liang J."/>
            <person name="Lin H."/>
            <person name="Song D."/>
            <person name="Yang G.P."/>
            <person name="Todd J.D."/>
            <person name="Zhang X.H."/>
        </authorList>
    </citation>
    <scope>NUCLEOTIDE SEQUENCE [LARGE SCALE GENOMIC DNA]</scope>
    <source>
        <strain evidence="2 3">ZYFD042</strain>
    </source>
</reference>
<dbReference type="AlphaFoldDB" id="A0A443JA31"/>
<dbReference type="EMBL" id="RBZY01000042">
    <property type="protein sequence ID" value="RWR17279.1"/>
    <property type="molecule type" value="Genomic_DNA"/>
</dbReference>
<organism evidence="2 3">
    <name type="scientific">Microbacterium enclense</name>
    <dbReference type="NCBI Taxonomy" id="993073"/>
    <lineage>
        <taxon>Bacteria</taxon>
        <taxon>Bacillati</taxon>
        <taxon>Actinomycetota</taxon>
        <taxon>Actinomycetes</taxon>
        <taxon>Micrococcales</taxon>
        <taxon>Microbacteriaceae</taxon>
        <taxon>Microbacterium</taxon>
    </lineage>
</organism>
<dbReference type="InterPro" id="IPR050982">
    <property type="entry name" value="Auxin_biosynth/cation_transpt"/>
</dbReference>
<dbReference type="PANTHER" id="PTHR43539">
    <property type="entry name" value="FLAVIN-BINDING MONOOXYGENASE-LIKE PROTEIN (AFU_ORTHOLOGUE AFUA_4G09220)"/>
    <property type="match status" value="1"/>
</dbReference>
<gene>
    <name evidence="2" type="ORF">D8Y23_11955</name>
</gene>
<protein>
    <submittedName>
        <fullName evidence="2">MSMEG_0569 family flavin-dependent oxidoreductase</fullName>
    </submittedName>
</protein>
<dbReference type="OrthoDB" id="9808049at2"/>
<dbReference type="Gene3D" id="3.50.50.60">
    <property type="entry name" value="FAD/NAD(P)-binding domain"/>
    <property type="match status" value="2"/>
</dbReference>